<accession>A0A818XRX4</accession>
<comment type="caution">
    <text evidence="1">The sequence shown here is derived from an EMBL/GenBank/DDBJ whole genome shotgun (WGS) entry which is preliminary data.</text>
</comment>
<dbReference type="Proteomes" id="UP000663868">
    <property type="component" value="Unassembled WGS sequence"/>
</dbReference>
<sequence length="367" mass="42751">MQRSLKLLELLNDQATLARVSSTVIEGINHQLINLAQLITEDPEESKKNPLSIIIILESCEPLTTTSNTSQSTANTSLITEKQNLKDYTEFLQKWAKVVVSFEDHRVPWAASSEVYIDNEPIDIRPLINLQRFFQIYVDTELLKQITIQNFPHLRCLHFGDYSSCTDYSRILFDDPFPFLTSVSGVFLNTTLCNDSSINTIIRRIVISFDFKANSIPLLINFIKRLPNLFTLRVKTYKFEKTSLPSSIITRIRNMSIWLENETTLDEIEFLLQIGPVEQFYLEIGSEKIIGDSAKPCDFVRLAQIINNCQTLKLVQLRVWRLDKQFNIKQIHKLSPWFTTLDLEYGYEERISLQTHRYQFESKHLRF</sequence>
<gene>
    <name evidence="1" type="ORF">KXQ929_LOCUS13773</name>
</gene>
<reference evidence="1" key="1">
    <citation type="submission" date="2021-02" db="EMBL/GenBank/DDBJ databases">
        <authorList>
            <person name="Nowell W R."/>
        </authorList>
    </citation>
    <scope>NUCLEOTIDE SEQUENCE</scope>
</reference>
<organism evidence="1 2">
    <name type="scientific">Adineta steineri</name>
    <dbReference type="NCBI Taxonomy" id="433720"/>
    <lineage>
        <taxon>Eukaryota</taxon>
        <taxon>Metazoa</taxon>
        <taxon>Spiralia</taxon>
        <taxon>Gnathifera</taxon>
        <taxon>Rotifera</taxon>
        <taxon>Eurotatoria</taxon>
        <taxon>Bdelloidea</taxon>
        <taxon>Adinetida</taxon>
        <taxon>Adinetidae</taxon>
        <taxon>Adineta</taxon>
    </lineage>
</organism>
<name>A0A818XRX4_9BILA</name>
<evidence type="ECO:0000313" key="1">
    <source>
        <dbReference type="EMBL" id="CAF3742961.1"/>
    </source>
</evidence>
<dbReference type="AlphaFoldDB" id="A0A818XRX4"/>
<evidence type="ECO:0000313" key="2">
    <source>
        <dbReference type="Proteomes" id="UP000663868"/>
    </source>
</evidence>
<protein>
    <submittedName>
        <fullName evidence="1">Uncharacterized protein</fullName>
    </submittedName>
</protein>
<dbReference type="EMBL" id="CAJOBB010000746">
    <property type="protein sequence ID" value="CAF3742961.1"/>
    <property type="molecule type" value="Genomic_DNA"/>
</dbReference>
<proteinExistence type="predicted"/>